<proteinExistence type="predicted"/>
<organism evidence="2 3">
    <name type="scientific">Corynebacterium mustelae</name>
    <dbReference type="NCBI Taxonomy" id="571915"/>
    <lineage>
        <taxon>Bacteria</taxon>
        <taxon>Bacillati</taxon>
        <taxon>Actinomycetota</taxon>
        <taxon>Actinomycetes</taxon>
        <taxon>Mycobacteriales</taxon>
        <taxon>Corynebacteriaceae</taxon>
        <taxon>Corynebacterium</taxon>
    </lineage>
</organism>
<keyword evidence="3" id="KW-1185">Reference proteome</keyword>
<name>A0A0G3H3J7_9CORY</name>
<dbReference type="Proteomes" id="UP000035199">
    <property type="component" value="Chromosome"/>
</dbReference>
<dbReference type="STRING" id="571915.CMUST_06585"/>
<dbReference type="EMBL" id="CP011542">
    <property type="protein sequence ID" value="AKK05652.1"/>
    <property type="molecule type" value="Genomic_DNA"/>
</dbReference>
<protein>
    <submittedName>
        <fullName evidence="2">Uncharacterized protein</fullName>
    </submittedName>
</protein>
<feature type="region of interest" description="Disordered" evidence="1">
    <location>
        <begin position="1"/>
        <end position="43"/>
    </location>
</feature>
<dbReference type="AlphaFoldDB" id="A0A0G3H3J7"/>
<gene>
    <name evidence="2" type="ORF">CMUST_06585</name>
</gene>
<reference evidence="3" key="2">
    <citation type="submission" date="2015-05" db="EMBL/GenBank/DDBJ databases">
        <title>Complete genome sequence of Corynebacterium mustelae DSM 45274, isolated from various tissues of a male ferret with lethal sepsis.</title>
        <authorList>
            <person name="Ruckert C."/>
            <person name="Albersmeier A."/>
            <person name="Winkler A."/>
            <person name="Tauch A."/>
        </authorList>
    </citation>
    <scope>NUCLEOTIDE SEQUENCE [LARGE SCALE GENOMIC DNA]</scope>
    <source>
        <strain evidence="3">DSM 45274</strain>
    </source>
</reference>
<evidence type="ECO:0000313" key="2">
    <source>
        <dbReference type="EMBL" id="AKK05652.1"/>
    </source>
</evidence>
<evidence type="ECO:0000313" key="3">
    <source>
        <dbReference type="Proteomes" id="UP000035199"/>
    </source>
</evidence>
<dbReference type="PATRIC" id="fig|571915.4.peg.1399"/>
<reference evidence="2 3" key="1">
    <citation type="journal article" date="2015" name="Genome Announc.">
        <title>Complete Genome Sequence of the Type Strain Corynebacterium mustelae DSM 45274, Isolated from Various Tissues of a Male Ferret with Lethal Sepsis.</title>
        <authorList>
            <person name="Ruckert C."/>
            <person name="Eimer J."/>
            <person name="Winkler A."/>
            <person name="Tauch A."/>
        </authorList>
    </citation>
    <scope>NUCLEOTIDE SEQUENCE [LARGE SCALE GENOMIC DNA]</scope>
    <source>
        <strain evidence="2 3">DSM 45274</strain>
    </source>
</reference>
<evidence type="ECO:0000256" key="1">
    <source>
        <dbReference type="SAM" id="MobiDB-lite"/>
    </source>
</evidence>
<dbReference type="KEGG" id="cmv:CMUST_06585"/>
<accession>A0A0G3H3J7</accession>
<sequence length="299" mass="32416">MRDGDKSGVTVAGSGEAEPAGTTYQDTSTELHPDRHNTASGYSVPGQLENADANLASLLSFVQLRPGMYIGIHDIHALAAFISGFSMAEFCGAAVDCSVLDGFHDWAAAKYGFRESTAGAYNIIHACTPHGGDPLHNFFRDFAEFLLTDVERNTTWEPSWRNGPSKFSGSSRGEADFGASTAREIAAEVAKTHNGKLLTPYMVELGDSCRVTISYSCFLTKPQLDIIACIDIPAELEAPESEPYTVRLSGKSFPELKYQFVQPGTLITVPKNPDDCVVMMNEACDFIDKHIIPLCTQTS</sequence>